<evidence type="ECO:0000313" key="2">
    <source>
        <dbReference type="EMBL" id="WMV51278.1"/>
    </source>
</evidence>
<protein>
    <recommendedName>
        <fullName evidence="1">Peptidase S9 prolyl oligopeptidase catalytic domain-containing protein</fullName>
    </recommendedName>
</protein>
<dbReference type="AlphaFoldDB" id="A0AAF0UQX4"/>
<sequence>MATGEKNSASYGSWKSPITADIVSGSDKRLEGFNVDSHGHLIWLETRPAESGRAVLVKESGEDITPKDFNVRNTVHEYGGGSFGVSGDVLVFSNFDDQRLYKQTLTSSDSGTKRLSRSLSVLIASSMSVPINDCASSSSFDLLLLLLEIIVGSTTDPAPHHFPTPKLLFLRLPEPELRAHLCLHGQQGLLLEGAEDVLVLFFTYSGPVPITPDYAGPHVRYADGVFDGRLNRYIAVREDHRGVDAKPTNEIVSVVLNDNTTEEPKVLISGNDFYAFPRMDLKGERLAWIEWSHPNMHWDKAELWVGYISESGDIEKRVVVAGGCRTLVESPTEPLWSSKGRIRELFFITDRNTGFWNIYKWIEDKNEVLAIYSLNAEFTRPFWVFGNRCYDIIERKEESTIIACSYRQHGKSYLGVINQAKNSFCSVDIPFTYISNIVASGQILYIEGASSVLPTSLAKVILDDRMSNVVDFSIMWSSSSDIDKYIPYFSRPEFIEFPTDVAGQIAYAYFYPPCNPEYNGSQEEKPPLLLESHGGPTDEAHGTLNLSIQYWTSRGWAFVDVNYGGSTGYGRAYRERLLGKWGIVDINDCCSCAEYLVDEGKVDGKRLCITGCSAGGYTTLASLAFRDTFRAGASLFGAMQCLVSMISALFSSFLYLDLLHFSRGSFGNSLSTSTRLLPPMLYCTSGLGEGIGDLKSLSDHMHKFESHYIINLAGNEIALNERSPINFVDRFSCPIIVFQGLEDTVVQPEQARKIYEALKKKGLPVALVEYEGESHGFRKAESIKFTLEQQMMFFARTVGQFAVADDITPTHIDNFD</sequence>
<gene>
    <name evidence="2" type="ORF">MTR67_044663</name>
</gene>
<dbReference type="PANTHER" id="PTHR43056:SF13">
    <property type="entry name" value="PEPTIDASE S9 PROLYL OLIGOPEPTIDASE CATALYTIC DOMAIN-CONTAINING PROTEIN"/>
    <property type="match status" value="1"/>
</dbReference>
<dbReference type="InterPro" id="IPR029058">
    <property type="entry name" value="AB_hydrolase_fold"/>
</dbReference>
<dbReference type="GO" id="GO:0008236">
    <property type="term" value="F:serine-type peptidase activity"/>
    <property type="evidence" value="ECO:0007669"/>
    <property type="project" value="InterPro"/>
</dbReference>
<evidence type="ECO:0000259" key="1">
    <source>
        <dbReference type="Pfam" id="PF00326"/>
    </source>
</evidence>
<dbReference type="SUPFAM" id="SSF53474">
    <property type="entry name" value="alpha/beta-Hydrolases"/>
    <property type="match status" value="1"/>
</dbReference>
<organism evidence="2 3">
    <name type="scientific">Solanum verrucosum</name>
    <dbReference type="NCBI Taxonomy" id="315347"/>
    <lineage>
        <taxon>Eukaryota</taxon>
        <taxon>Viridiplantae</taxon>
        <taxon>Streptophyta</taxon>
        <taxon>Embryophyta</taxon>
        <taxon>Tracheophyta</taxon>
        <taxon>Spermatophyta</taxon>
        <taxon>Magnoliopsida</taxon>
        <taxon>eudicotyledons</taxon>
        <taxon>Gunneridae</taxon>
        <taxon>Pentapetalae</taxon>
        <taxon>asterids</taxon>
        <taxon>lamiids</taxon>
        <taxon>Solanales</taxon>
        <taxon>Solanaceae</taxon>
        <taxon>Solanoideae</taxon>
        <taxon>Solaneae</taxon>
        <taxon>Solanum</taxon>
    </lineage>
</organism>
<dbReference type="EMBL" id="CP133621">
    <property type="protein sequence ID" value="WMV51278.1"/>
    <property type="molecule type" value="Genomic_DNA"/>
</dbReference>
<dbReference type="InterPro" id="IPR001375">
    <property type="entry name" value="Peptidase_S9_cat"/>
</dbReference>
<dbReference type="Pfam" id="PF00326">
    <property type="entry name" value="Peptidase_S9"/>
    <property type="match status" value="2"/>
</dbReference>
<proteinExistence type="predicted"/>
<dbReference type="InterPro" id="IPR050585">
    <property type="entry name" value="Xaa-Pro_dipeptidyl-ppase/CocE"/>
</dbReference>
<keyword evidence="3" id="KW-1185">Reference proteome</keyword>
<accession>A0AAF0UQX4</accession>
<dbReference type="Gene3D" id="3.40.50.1820">
    <property type="entry name" value="alpha/beta hydrolase"/>
    <property type="match status" value="1"/>
</dbReference>
<name>A0AAF0UQX4_SOLVR</name>
<evidence type="ECO:0000313" key="3">
    <source>
        <dbReference type="Proteomes" id="UP001234989"/>
    </source>
</evidence>
<dbReference type="Proteomes" id="UP001234989">
    <property type="component" value="Chromosome 10"/>
</dbReference>
<feature type="domain" description="Peptidase S9 prolyl oligopeptidase catalytic" evidence="1">
    <location>
        <begin position="546"/>
        <end position="646"/>
    </location>
</feature>
<reference evidence="2" key="1">
    <citation type="submission" date="2023-08" db="EMBL/GenBank/DDBJ databases">
        <title>A de novo genome assembly of Solanum verrucosum Schlechtendal, a Mexican diploid species geographically isolated from the other diploid A-genome species in potato relatives.</title>
        <authorList>
            <person name="Hosaka K."/>
        </authorList>
    </citation>
    <scope>NUCLEOTIDE SEQUENCE</scope>
    <source>
        <tissue evidence="2">Young leaves</tissue>
    </source>
</reference>
<dbReference type="PANTHER" id="PTHR43056">
    <property type="entry name" value="PEPTIDASE S9 PROLYL OLIGOPEPTIDASE"/>
    <property type="match status" value="1"/>
</dbReference>
<dbReference type="GO" id="GO:0006508">
    <property type="term" value="P:proteolysis"/>
    <property type="evidence" value="ECO:0007669"/>
    <property type="project" value="InterPro"/>
</dbReference>
<feature type="domain" description="Peptidase S9 prolyl oligopeptidase catalytic" evidence="1">
    <location>
        <begin position="702"/>
        <end position="799"/>
    </location>
</feature>